<accession>A0AAQ3MCM2</accession>
<feature type="region of interest" description="Disordered" evidence="2">
    <location>
        <begin position="426"/>
        <end position="454"/>
    </location>
</feature>
<dbReference type="SMART" id="SM01173">
    <property type="entry name" value="DUF4187"/>
    <property type="match status" value="1"/>
</dbReference>
<keyword evidence="5" id="KW-1185">Reference proteome</keyword>
<dbReference type="Pfam" id="PF01585">
    <property type="entry name" value="G-patch"/>
    <property type="match status" value="1"/>
</dbReference>
<feature type="compositionally biased region" description="Acidic residues" evidence="2">
    <location>
        <begin position="466"/>
        <end position="479"/>
    </location>
</feature>
<dbReference type="PANTHER" id="PTHR21032">
    <property type="entry name" value="G PATCH DOMAIN-CONTAINING PROTEIN 11"/>
    <property type="match status" value="1"/>
</dbReference>
<proteinExistence type="predicted"/>
<dbReference type="GO" id="GO:0000776">
    <property type="term" value="C:kinetochore"/>
    <property type="evidence" value="ECO:0007669"/>
    <property type="project" value="TreeGrafter"/>
</dbReference>
<evidence type="ECO:0000313" key="4">
    <source>
        <dbReference type="EMBL" id="WPH02612.1"/>
    </source>
</evidence>
<sequence length="608" mass="70017">MRATSIELDERQYSVSPIHGEAALPPSEGPSVRPNGSRKTVSSEQNTTPKSIIRRRWDRSCSAPTEIPKRTDSLSPELGPPLTFKIRKKHLNTAADVDIATSKTPPPRAVSAPRYSNMRVYVRDVEEESLRFFEIPYSWHPDEPDCFTLLRDMSDADMEAVFRYTKKLRATSNRSGDGVSQPAREQLAALKKTLDETVWPQCEALKTSPPTDVEARQGEYDLMSQLLVREMVFSVSAVEAGEDNQAKMDKVELLMECHRIMQALDEIIRQRYSLPRHFTFQKFRHELQYLPLTISHISPESTMAEDEEDDYLSMSFLEPAAATKETSLQRTARLRKEAAERGRIPSKAERTNREKEEREKALSTQLDASNKGAKMMAKMGFKGGALGKTEGARTQPIEVNMKDDRGGIGMDSEKKRKIREAAEAMEWGEKKRKAGEDEYRTRTREEKEGKRNEGMMWSAMRTLESFETEQPDDGDDDVELDKKKGKNTRKPMGSINILWRPLVKQRLEKERERRRRYDLEQSLSRRTDYDDPDADEDDKLAYGHEVEELDDEDEELNEFEAINAAERLEKIIDELRRKYCYCFWCKFKYDNEVELADQCPGPSEDVHG</sequence>
<organism evidence="4 5">
    <name type="scientific">Acrodontium crateriforme</name>
    <dbReference type="NCBI Taxonomy" id="150365"/>
    <lineage>
        <taxon>Eukaryota</taxon>
        <taxon>Fungi</taxon>
        <taxon>Dikarya</taxon>
        <taxon>Ascomycota</taxon>
        <taxon>Pezizomycotina</taxon>
        <taxon>Dothideomycetes</taxon>
        <taxon>Dothideomycetidae</taxon>
        <taxon>Mycosphaerellales</taxon>
        <taxon>Teratosphaeriaceae</taxon>
        <taxon>Acrodontium</taxon>
    </lineage>
</organism>
<dbReference type="EMBL" id="CP138587">
    <property type="protein sequence ID" value="WPH02612.1"/>
    <property type="molecule type" value="Genomic_DNA"/>
</dbReference>
<dbReference type="InterPro" id="IPR000467">
    <property type="entry name" value="G_patch_dom"/>
</dbReference>
<dbReference type="Pfam" id="PF13821">
    <property type="entry name" value="DUF4187"/>
    <property type="match status" value="1"/>
</dbReference>
<evidence type="ECO:0000256" key="1">
    <source>
        <dbReference type="SAM" id="Coils"/>
    </source>
</evidence>
<dbReference type="SMART" id="SM00443">
    <property type="entry name" value="G_patch"/>
    <property type="match status" value="1"/>
</dbReference>
<gene>
    <name evidence="4" type="ORF">R9X50_00547700</name>
</gene>
<feature type="domain" description="G-patch" evidence="3">
    <location>
        <begin position="368"/>
        <end position="413"/>
    </location>
</feature>
<dbReference type="PROSITE" id="PS50174">
    <property type="entry name" value="G_PATCH"/>
    <property type="match status" value="1"/>
</dbReference>
<dbReference type="AlphaFoldDB" id="A0AAQ3MCM2"/>
<name>A0AAQ3MCM2_9PEZI</name>
<feature type="compositionally biased region" description="Basic and acidic residues" evidence="2">
    <location>
        <begin position="334"/>
        <end position="361"/>
    </location>
</feature>
<feature type="compositionally biased region" description="Basic and acidic residues" evidence="2">
    <location>
        <begin position="434"/>
        <end position="453"/>
    </location>
</feature>
<evidence type="ECO:0000259" key="3">
    <source>
        <dbReference type="PROSITE" id="PS50174"/>
    </source>
</evidence>
<feature type="compositionally biased region" description="Polar residues" evidence="2">
    <location>
        <begin position="37"/>
        <end position="50"/>
    </location>
</feature>
<feature type="region of interest" description="Disordered" evidence="2">
    <location>
        <begin position="1"/>
        <end position="80"/>
    </location>
</feature>
<dbReference type="PANTHER" id="PTHR21032:SF0">
    <property type="entry name" value="G PATCH DOMAIN-CONTAINING PROTEIN 11"/>
    <property type="match status" value="1"/>
</dbReference>
<dbReference type="Proteomes" id="UP001303373">
    <property type="component" value="Chromosome 8"/>
</dbReference>
<feature type="region of interest" description="Disordered" evidence="2">
    <location>
        <begin position="466"/>
        <end position="489"/>
    </location>
</feature>
<dbReference type="GO" id="GO:0003676">
    <property type="term" value="F:nucleic acid binding"/>
    <property type="evidence" value="ECO:0007669"/>
    <property type="project" value="InterPro"/>
</dbReference>
<feature type="region of interest" description="Disordered" evidence="2">
    <location>
        <begin position="322"/>
        <end position="366"/>
    </location>
</feature>
<evidence type="ECO:0000256" key="2">
    <source>
        <dbReference type="SAM" id="MobiDB-lite"/>
    </source>
</evidence>
<dbReference type="InterPro" id="IPR025239">
    <property type="entry name" value="DUF4187"/>
</dbReference>
<feature type="coiled-coil region" evidence="1">
    <location>
        <begin position="549"/>
        <end position="578"/>
    </location>
</feature>
<keyword evidence="1" id="KW-0175">Coiled coil</keyword>
<protein>
    <recommendedName>
        <fullName evidence="3">G-patch domain-containing protein</fullName>
    </recommendedName>
</protein>
<evidence type="ECO:0000313" key="5">
    <source>
        <dbReference type="Proteomes" id="UP001303373"/>
    </source>
</evidence>
<reference evidence="4 5" key="1">
    <citation type="submission" date="2023-11" db="EMBL/GenBank/DDBJ databases">
        <title>An acidophilic fungus is an integral part of prey digestion in a carnivorous sundew plant.</title>
        <authorList>
            <person name="Tsai I.J."/>
        </authorList>
    </citation>
    <scope>NUCLEOTIDE SEQUENCE [LARGE SCALE GENOMIC DNA]</scope>
    <source>
        <strain evidence="4">169a</strain>
    </source>
</reference>
<dbReference type="InterPro" id="IPR039249">
    <property type="entry name" value="GPATCH11"/>
</dbReference>